<accession>A0A5J6VM46</accession>
<evidence type="ECO:0000313" key="2">
    <source>
        <dbReference type="EMBL" id="QFG74544.1"/>
    </source>
</evidence>
<proteinExistence type="predicted"/>
<feature type="compositionally biased region" description="Basic and acidic residues" evidence="1">
    <location>
        <begin position="594"/>
        <end position="709"/>
    </location>
</feature>
<name>A0A5J6VM46_9VIRU</name>
<organism evidence="2">
    <name type="scientific">Megaviridae environmental sample</name>
    <dbReference type="NCBI Taxonomy" id="1737588"/>
    <lineage>
        <taxon>Viruses</taxon>
        <taxon>Varidnaviria</taxon>
        <taxon>Bamfordvirae</taxon>
        <taxon>Nucleocytoviricota</taxon>
        <taxon>Megaviricetes</taxon>
        <taxon>Imitervirales</taxon>
        <taxon>Mimiviridae</taxon>
        <taxon>environmental samples</taxon>
    </lineage>
</organism>
<reference evidence="2" key="1">
    <citation type="journal article" date="2019" name="Philos. Trans. R. Soc. Lond., B, Biol. Sci.">
        <title>Targeted metagenomic recovery of four divergent viruses reveals shared and distinctive characteristics of giant viruses of marine eukaryotes.</title>
        <authorList>
            <person name="Needham D.M."/>
            <person name="Poirier C."/>
            <person name="Hehenberger E."/>
            <person name="Jimenez V."/>
            <person name="Swalwell J.E."/>
            <person name="Santoro A.E."/>
            <person name="Worden A.Z."/>
        </authorList>
    </citation>
    <scope>NUCLEOTIDE SEQUENCE</scope>
    <source>
        <strain evidence="2">MPacV-611</strain>
    </source>
</reference>
<feature type="compositionally biased region" description="Basic and acidic residues" evidence="1">
    <location>
        <begin position="448"/>
        <end position="474"/>
    </location>
</feature>
<feature type="compositionally biased region" description="Basic and acidic residues" evidence="1">
    <location>
        <begin position="528"/>
        <end position="576"/>
    </location>
</feature>
<evidence type="ECO:0000256" key="1">
    <source>
        <dbReference type="SAM" id="MobiDB-lite"/>
    </source>
</evidence>
<dbReference type="EMBL" id="MN448289">
    <property type="protein sequence ID" value="QFG74544.1"/>
    <property type="molecule type" value="Genomic_DNA"/>
</dbReference>
<sequence>MKYDLNEKVNLLYSFSYLNDTDIIQENIKINSISIEDYKFTRSTDSELYNDILDKIFDSSFQYINFDKNLMLLNLKKISSDLNLNIQVIPYKKEDDVKNNSSIPNTDSIFSYILSHLVLKKKTKHILLPILNIDIEFQQFIDIIQPYDEFKIYSTAIENKQISNIFSLKVKENFFKSMFLSEYLKNYQCDIRALLFQVIHTLALLQTEHKGFRHNYLNLDSILIYFSNDKNIRSEYTNPKNNKVYFLSSNFDIKIHNFFYSKLPGYYSSEKNIPFKNNVNNYFDLHYFLNILVHSNNINCDNELLKFLEYLIPHKYRSKDNNYYLNTNDELHTPVKLLDHSFFSFLTKKNEHKNNIMPHNYIGNNTRSLIDNKYYRKKINRTLIGSIKKNLLMTGGGKHYQLPFKKYKNNPFISNDNRNVKKRNKVILSKPSYNTMNDKVPENLKAEQKIYDNTDYKPYKPPKEKPTYHPEHIPFNKPKFIPSYRQNERPKNKPNYEPTQKPSHKSSIPEKHEEKKIEFDMMPVYDTKPFDKDHRKPFDKDHRKPFDKDHRKPFDKDHRKPFDKDHRKPFDKEPNPRENNNSISKNKINNKTNKVMEMRKIKTELNTKSTEEHSERKPRYNREEHSERKPRYNREEHSELNTKSTEEHSEHKPRYNREEHSDRKPRYNREEHSERKPRYNREEHSDRKPRYNREEHSDRKPRFDKPNYKPKSEIYATQTFPQNPAVLAEQKIYNTTPPTKPPQPMNLPPPFVPIGDTFYPNSYLPYYKKPNDQFPIQKVYNISLGNPKEHHTMMNDVYEDVLPGNPYQFTMINIFERNQLNNFVRNTMLLKKDGEDMTLQGGDNSLFSYVKLLEFNPYSSGKNPYKTISYDFLLYNAAYPVRYDENAKRINLAKDAMGVNVRIYKMSKGAMYSDKLTKNIQKYNFDVWREIIYYEYIRDHILKNKISPNFISMYLYKLDTKSNIDYEKINRIIGLNYDPTILKEHSENLQNINKLHDIKNFFTFNYEFGKLENVKNNKNNLVEYSGNSLFCITEAPTHNIIQWASPIYDKYGSIKRMIATGYHTPEVWKSIIFQIIYAFSVLQKLGIYFQNVSLLNNVFIKDIYHTPKNIGYWIYKIDNLEFHIPNYGYLVLIDSRFTNINKTDSGLNYKINSDNLYFEKNSTNNYKETFMREFKEMFCPSNFTMNHVNEDNMGSLDEEIIDIISNLHSKIDKNTNLKDLILNTKSFYGYLHNRIGTLLTKSEKDNVSMITIPKFKKGGLVIYQKRFNEYVWAVYLSSESKNKHNIIYKDNSNFIKKVVFTSSLLEYPDSEPINFSQDAEIKYTSYNLIEIYNFPE</sequence>
<feature type="compositionally biased region" description="Low complexity" evidence="1">
    <location>
        <begin position="579"/>
        <end position="593"/>
    </location>
</feature>
<feature type="region of interest" description="Disordered" evidence="1">
    <location>
        <begin position="448"/>
        <end position="709"/>
    </location>
</feature>
<protein>
    <submittedName>
        <fullName evidence="2">Uncharacterized protein</fullName>
    </submittedName>
</protein>
<feature type="compositionally biased region" description="Basic and acidic residues" evidence="1">
    <location>
        <begin position="507"/>
        <end position="519"/>
    </location>
</feature>